<dbReference type="AlphaFoldDB" id="A0A0F9E1H3"/>
<sequence length="35" mass="4083">YIPQRHLYSTKKVYQITEIKLITTKGCLNKSGNQD</sequence>
<accession>A0A0F9E1H3</accession>
<dbReference type="EMBL" id="LAZR01036858">
    <property type="protein sequence ID" value="KKL23751.1"/>
    <property type="molecule type" value="Genomic_DNA"/>
</dbReference>
<proteinExistence type="predicted"/>
<reference evidence="1" key="1">
    <citation type="journal article" date="2015" name="Nature">
        <title>Complex archaea that bridge the gap between prokaryotes and eukaryotes.</title>
        <authorList>
            <person name="Spang A."/>
            <person name="Saw J.H."/>
            <person name="Jorgensen S.L."/>
            <person name="Zaremba-Niedzwiedzka K."/>
            <person name="Martijn J."/>
            <person name="Lind A.E."/>
            <person name="van Eijk R."/>
            <person name="Schleper C."/>
            <person name="Guy L."/>
            <person name="Ettema T.J."/>
        </authorList>
    </citation>
    <scope>NUCLEOTIDE SEQUENCE</scope>
</reference>
<evidence type="ECO:0000313" key="1">
    <source>
        <dbReference type="EMBL" id="KKL23751.1"/>
    </source>
</evidence>
<name>A0A0F9E1H3_9ZZZZ</name>
<gene>
    <name evidence="1" type="ORF">LCGC14_2422220</name>
</gene>
<feature type="non-terminal residue" evidence="1">
    <location>
        <position position="1"/>
    </location>
</feature>
<comment type="caution">
    <text evidence="1">The sequence shown here is derived from an EMBL/GenBank/DDBJ whole genome shotgun (WGS) entry which is preliminary data.</text>
</comment>
<protein>
    <submittedName>
        <fullName evidence="1">Uncharacterized protein</fullName>
    </submittedName>
</protein>
<organism evidence="1">
    <name type="scientific">marine sediment metagenome</name>
    <dbReference type="NCBI Taxonomy" id="412755"/>
    <lineage>
        <taxon>unclassified sequences</taxon>
        <taxon>metagenomes</taxon>
        <taxon>ecological metagenomes</taxon>
    </lineage>
</organism>